<dbReference type="Pfam" id="PF00356">
    <property type="entry name" value="LacI"/>
    <property type="match status" value="1"/>
</dbReference>
<dbReference type="InterPro" id="IPR000843">
    <property type="entry name" value="HTH_LacI"/>
</dbReference>
<dbReference type="AlphaFoldDB" id="A0A178IBT4"/>
<keyword evidence="3" id="KW-0804">Transcription</keyword>
<dbReference type="GO" id="GO:0003700">
    <property type="term" value="F:DNA-binding transcription factor activity"/>
    <property type="evidence" value="ECO:0007669"/>
    <property type="project" value="TreeGrafter"/>
</dbReference>
<dbReference type="InterPro" id="IPR046335">
    <property type="entry name" value="LacI/GalR-like_sensor"/>
</dbReference>
<proteinExistence type="predicted"/>
<dbReference type="InterPro" id="IPR028082">
    <property type="entry name" value="Peripla_BP_I"/>
</dbReference>
<evidence type="ECO:0000256" key="1">
    <source>
        <dbReference type="ARBA" id="ARBA00023015"/>
    </source>
</evidence>
<dbReference type="SUPFAM" id="SSF53822">
    <property type="entry name" value="Periplasmic binding protein-like I"/>
    <property type="match status" value="1"/>
</dbReference>
<keyword evidence="1" id="KW-0805">Transcription regulation</keyword>
<dbReference type="PROSITE" id="PS50932">
    <property type="entry name" value="HTH_LACI_2"/>
    <property type="match status" value="1"/>
</dbReference>
<accession>A0A178IBT4</accession>
<gene>
    <name evidence="5" type="ORF">AW736_24970</name>
</gene>
<protein>
    <recommendedName>
        <fullName evidence="4">HTH lacI-type domain-containing protein</fullName>
    </recommendedName>
</protein>
<evidence type="ECO:0000259" key="4">
    <source>
        <dbReference type="PROSITE" id="PS50932"/>
    </source>
</evidence>
<keyword evidence="2" id="KW-0238">DNA-binding</keyword>
<dbReference type="SMART" id="SM00354">
    <property type="entry name" value="HTH_LACI"/>
    <property type="match status" value="1"/>
</dbReference>
<dbReference type="InterPro" id="IPR010982">
    <property type="entry name" value="Lambda_DNA-bd_dom_sf"/>
</dbReference>
<keyword evidence="6" id="KW-1185">Reference proteome</keyword>
<sequence length="357" mass="40371">MKTDVTLQNIAEKAGVHRSTVSLALRDHPRISAEVRARVRRLADEMGYRINPLVAALMKSRRSGRVSQEVTIAYVTNYPTRYGWRPPHHDRPDYFPGAAARAKELGYKLEHFWLAEPGMTPERFCNILTVRNIHGLIIGRLPPGQESIDLLWERFSCVALGRTLRSPRLHYVSEDHYAGAGLAMRELMVRGFRRIGLVATEQDDSRGVTNRWLGGYLREQLTLRKSDRIPPLEFGSHGNQQDAFATWFKRWRPDALLATQAPPALRWLRDMGLRVPSDIKMAVLVNDHLDQRWAGIHCDPMRLGGLAVEILAGLMHQGEKGVPDYPHEVLLSGKWVDGDTLGKAARPTPPPAMRKPI</sequence>
<dbReference type="Gene3D" id="1.10.260.40">
    <property type="entry name" value="lambda repressor-like DNA-binding domains"/>
    <property type="match status" value="1"/>
</dbReference>
<evidence type="ECO:0000313" key="5">
    <source>
        <dbReference type="EMBL" id="OAM87218.1"/>
    </source>
</evidence>
<dbReference type="EMBL" id="LRRQ01000179">
    <property type="protein sequence ID" value="OAM87218.1"/>
    <property type="molecule type" value="Genomic_DNA"/>
</dbReference>
<dbReference type="Pfam" id="PF13377">
    <property type="entry name" value="Peripla_BP_3"/>
    <property type="match status" value="1"/>
</dbReference>
<name>A0A178IBT4_9BACT</name>
<dbReference type="PANTHER" id="PTHR30146:SF109">
    <property type="entry name" value="HTH-TYPE TRANSCRIPTIONAL REGULATOR GALS"/>
    <property type="match status" value="1"/>
</dbReference>
<dbReference type="Proteomes" id="UP000078486">
    <property type="component" value="Unassembled WGS sequence"/>
</dbReference>
<dbReference type="CDD" id="cd01392">
    <property type="entry name" value="HTH_LacI"/>
    <property type="match status" value="1"/>
</dbReference>
<feature type="domain" description="HTH lacI-type" evidence="4">
    <location>
        <begin position="5"/>
        <end position="59"/>
    </location>
</feature>
<reference evidence="5 6" key="1">
    <citation type="submission" date="2016-01" db="EMBL/GenBank/DDBJ databases">
        <title>High potential of lignocellulose degradation of a new Verrucomicrobia species.</title>
        <authorList>
            <person name="Wang Y."/>
            <person name="Shi Y."/>
            <person name="Qiu Z."/>
            <person name="Liu S."/>
            <person name="Yang H."/>
        </authorList>
    </citation>
    <scope>NUCLEOTIDE SEQUENCE [LARGE SCALE GENOMIC DNA]</scope>
    <source>
        <strain evidence="5 6">TSB47</strain>
    </source>
</reference>
<evidence type="ECO:0000256" key="2">
    <source>
        <dbReference type="ARBA" id="ARBA00023125"/>
    </source>
</evidence>
<dbReference type="RefSeq" id="WP_068772993.1">
    <property type="nucleotide sequence ID" value="NZ_CP109796.1"/>
</dbReference>
<evidence type="ECO:0000313" key="6">
    <source>
        <dbReference type="Proteomes" id="UP000078486"/>
    </source>
</evidence>
<dbReference type="OrthoDB" id="184082at2"/>
<evidence type="ECO:0000256" key="3">
    <source>
        <dbReference type="ARBA" id="ARBA00023163"/>
    </source>
</evidence>
<comment type="caution">
    <text evidence="5">The sequence shown here is derived from an EMBL/GenBank/DDBJ whole genome shotgun (WGS) entry which is preliminary data.</text>
</comment>
<dbReference type="SUPFAM" id="SSF47413">
    <property type="entry name" value="lambda repressor-like DNA-binding domains"/>
    <property type="match status" value="1"/>
</dbReference>
<dbReference type="PANTHER" id="PTHR30146">
    <property type="entry name" value="LACI-RELATED TRANSCRIPTIONAL REPRESSOR"/>
    <property type="match status" value="1"/>
</dbReference>
<dbReference type="GO" id="GO:0000976">
    <property type="term" value="F:transcription cis-regulatory region binding"/>
    <property type="evidence" value="ECO:0007669"/>
    <property type="project" value="TreeGrafter"/>
</dbReference>
<dbReference type="STRING" id="1184151.AW736_24970"/>
<organism evidence="5 6">
    <name type="scientific">Termitidicoccus mucosus</name>
    <dbReference type="NCBI Taxonomy" id="1184151"/>
    <lineage>
        <taxon>Bacteria</taxon>
        <taxon>Pseudomonadati</taxon>
        <taxon>Verrucomicrobiota</taxon>
        <taxon>Opitutia</taxon>
        <taxon>Opitutales</taxon>
        <taxon>Opitutaceae</taxon>
        <taxon>Termitidicoccus</taxon>
    </lineage>
</organism>
<dbReference type="Gene3D" id="3.40.50.2300">
    <property type="match status" value="2"/>
</dbReference>